<sequence length="652" mass="69432">MPLEAGAGVARVATPPLAALLVAALLLAGLPDSQQQPQQRDRAGCQGECVASSRCPEDQRHLPDADGPGGPGGPGGAHCPERLVCCTRGDDRERVSRRSIGGKPQTKGAMAASSTSSSLQTTSDSPVALALTLRPGTAPALVWPPASSSHSSEASEASEPAVAIPLLPPVNAPQPPAPTVPPAPVSSQIAQRSGGPRQDAADADVWFPESPSPPSSAHRPPTAYNRPSEDAAKRPGDFRPHGLFTTTTRRGQDAAADSTRRPLRRPGWPHWQHDNLGDKRVPDSLGDGMATNSRLHLHVEADDEATSKMRPSDATPSVPSRTGWGANQFDGRSTTAQWGTPQPKRTVSRTPRVSERKCAEFARLQTERVVALPLVPDPKPSVQHVQKCDTNSVPLVVGGSDARLNEFPHMVAIGYRGPAPSSRIEWNCGGSLISELFVLTAAHCTATAQGPPIRVRLAEHNLESNEDGARPVDVAVSSMVRHPGYQPPARYHDIGLLRLARKVPFGATVRPACLYTEDEDTFASEPLVATGWGHTEQLGERSQVLQKVILNFVDQRTCSSLYSADSTTSSLSKGIVADSQICAGVLEGGRDTCQGDSGGPLQVTSHNNQCVFHIVGITSFGKVCAARNSPGVYTRVSKYIPWIERHVWPEER</sequence>
<dbReference type="PANTHER" id="PTHR24252">
    <property type="entry name" value="ACROSIN-RELATED"/>
    <property type="match status" value="1"/>
</dbReference>
<keyword evidence="9" id="KW-0732">Signal</keyword>
<reference evidence="12" key="1">
    <citation type="submission" date="2025-08" db="UniProtKB">
        <authorList>
            <consortium name="RefSeq"/>
        </authorList>
    </citation>
    <scope>IDENTIFICATION</scope>
    <source>
        <tissue evidence="12">Total insect</tissue>
    </source>
</reference>
<dbReference type="AlphaFoldDB" id="A0A6P8YC38"/>
<dbReference type="Pfam" id="PF00089">
    <property type="entry name" value="Trypsin"/>
    <property type="match status" value="1"/>
</dbReference>
<name>A0A6P8YC38_THRPL</name>
<dbReference type="GeneID" id="117640940"/>
<evidence type="ECO:0000256" key="1">
    <source>
        <dbReference type="ARBA" id="ARBA00004613"/>
    </source>
</evidence>
<gene>
    <name evidence="12" type="primary">LOC117640940</name>
</gene>
<keyword evidence="6" id="KW-1015">Disulfide bond</keyword>
<evidence type="ECO:0000313" key="12">
    <source>
        <dbReference type="RefSeq" id="XP_034233866.1"/>
    </source>
</evidence>
<dbReference type="PROSITE" id="PS00135">
    <property type="entry name" value="TRYPSIN_SER"/>
    <property type="match status" value="1"/>
</dbReference>
<feature type="signal peptide" evidence="9">
    <location>
        <begin position="1"/>
        <end position="35"/>
    </location>
</feature>
<evidence type="ECO:0000256" key="5">
    <source>
        <dbReference type="ARBA" id="ARBA00022825"/>
    </source>
</evidence>
<dbReference type="GO" id="GO:0005576">
    <property type="term" value="C:extracellular region"/>
    <property type="evidence" value="ECO:0007669"/>
    <property type="project" value="UniProtKB-SubCell"/>
</dbReference>
<evidence type="ECO:0000256" key="9">
    <source>
        <dbReference type="SAM" id="SignalP"/>
    </source>
</evidence>
<dbReference type="PRINTS" id="PR00722">
    <property type="entry name" value="CHYMOTRYPSIN"/>
</dbReference>
<feature type="domain" description="Peptidase S1" evidence="10">
    <location>
        <begin position="396"/>
        <end position="648"/>
    </location>
</feature>
<dbReference type="FunFam" id="2.40.10.10:FF:000015">
    <property type="entry name" value="Atrial natriuretic peptide-converting enzyme"/>
    <property type="match status" value="1"/>
</dbReference>
<comment type="subcellular location">
    <subcellularLocation>
        <location evidence="1">Secreted</location>
    </subcellularLocation>
</comment>
<dbReference type="SUPFAM" id="SSF50494">
    <property type="entry name" value="Trypsin-like serine proteases"/>
    <property type="match status" value="1"/>
</dbReference>
<keyword evidence="11" id="KW-1185">Reference proteome</keyword>
<keyword evidence="3 7" id="KW-0645">Protease</keyword>
<feature type="compositionally biased region" description="Gly residues" evidence="8">
    <location>
        <begin position="67"/>
        <end position="76"/>
    </location>
</feature>
<feature type="compositionally biased region" description="Basic and acidic residues" evidence="8">
    <location>
        <begin position="227"/>
        <end position="240"/>
    </location>
</feature>
<evidence type="ECO:0000256" key="4">
    <source>
        <dbReference type="ARBA" id="ARBA00022801"/>
    </source>
</evidence>
<dbReference type="InterPro" id="IPR043504">
    <property type="entry name" value="Peptidase_S1_PA_chymotrypsin"/>
</dbReference>
<feature type="compositionally biased region" description="Pro residues" evidence="8">
    <location>
        <begin position="166"/>
        <end position="184"/>
    </location>
</feature>
<feature type="compositionally biased region" description="Basic and acidic residues" evidence="8">
    <location>
        <begin position="271"/>
        <end position="282"/>
    </location>
</feature>
<dbReference type="RefSeq" id="XP_034233866.1">
    <property type="nucleotide sequence ID" value="XM_034377975.1"/>
</dbReference>
<feature type="compositionally biased region" description="Low complexity" evidence="8">
    <location>
        <begin position="113"/>
        <end position="123"/>
    </location>
</feature>
<feature type="compositionally biased region" description="Polar residues" evidence="8">
    <location>
        <begin position="330"/>
        <end position="351"/>
    </location>
</feature>
<dbReference type="InterPro" id="IPR009003">
    <property type="entry name" value="Peptidase_S1_PA"/>
</dbReference>
<evidence type="ECO:0000256" key="3">
    <source>
        <dbReference type="ARBA" id="ARBA00022670"/>
    </source>
</evidence>
<dbReference type="CDD" id="cd00190">
    <property type="entry name" value="Tryp_SPc"/>
    <property type="match status" value="1"/>
</dbReference>
<dbReference type="OrthoDB" id="6339452at2759"/>
<accession>A0A6P8YC38</accession>
<dbReference type="InterPro" id="IPR001314">
    <property type="entry name" value="Peptidase_S1A"/>
</dbReference>
<keyword evidence="4 7" id="KW-0378">Hydrolase</keyword>
<keyword evidence="2" id="KW-0964">Secreted</keyword>
<dbReference type="GO" id="GO:0004252">
    <property type="term" value="F:serine-type endopeptidase activity"/>
    <property type="evidence" value="ECO:0007669"/>
    <property type="project" value="InterPro"/>
</dbReference>
<protein>
    <submittedName>
        <fullName evidence="12">Serine proteinase stubble-like isoform X1</fullName>
    </submittedName>
</protein>
<evidence type="ECO:0000313" key="11">
    <source>
        <dbReference type="Proteomes" id="UP000515158"/>
    </source>
</evidence>
<organism evidence="12">
    <name type="scientific">Thrips palmi</name>
    <name type="common">Melon thrips</name>
    <dbReference type="NCBI Taxonomy" id="161013"/>
    <lineage>
        <taxon>Eukaryota</taxon>
        <taxon>Metazoa</taxon>
        <taxon>Ecdysozoa</taxon>
        <taxon>Arthropoda</taxon>
        <taxon>Hexapoda</taxon>
        <taxon>Insecta</taxon>
        <taxon>Pterygota</taxon>
        <taxon>Neoptera</taxon>
        <taxon>Paraneoptera</taxon>
        <taxon>Thysanoptera</taxon>
        <taxon>Terebrantia</taxon>
        <taxon>Thripoidea</taxon>
        <taxon>Thripidae</taxon>
        <taxon>Thrips</taxon>
    </lineage>
</organism>
<dbReference type="InterPro" id="IPR033116">
    <property type="entry name" value="TRYPSIN_SER"/>
</dbReference>
<evidence type="ECO:0000256" key="7">
    <source>
        <dbReference type="RuleBase" id="RU363034"/>
    </source>
</evidence>
<dbReference type="Gene3D" id="2.40.10.10">
    <property type="entry name" value="Trypsin-like serine proteases"/>
    <property type="match status" value="1"/>
</dbReference>
<evidence type="ECO:0000259" key="10">
    <source>
        <dbReference type="PROSITE" id="PS50240"/>
    </source>
</evidence>
<dbReference type="InterPro" id="IPR001254">
    <property type="entry name" value="Trypsin_dom"/>
</dbReference>
<dbReference type="GO" id="GO:0006508">
    <property type="term" value="P:proteolysis"/>
    <property type="evidence" value="ECO:0007669"/>
    <property type="project" value="UniProtKB-KW"/>
</dbReference>
<evidence type="ECO:0000256" key="6">
    <source>
        <dbReference type="ARBA" id="ARBA00023157"/>
    </source>
</evidence>
<feature type="region of interest" description="Disordered" evidence="8">
    <location>
        <begin position="53"/>
        <end position="123"/>
    </location>
</feature>
<dbReference type="PROSITE" id="PS50240">
    <property type="entry name" value="TRYPSIN_DOM"/>
    <property type="match status" value="1"/>
</dbReference>
<dbReference type="KEGG" id="tpal:117640940"/>
<feature type="compositionally biased region" description="Basic and acidic residues" evidence="8">
    <location>
        <begin position="55"/>
        <end position="64"/>
    </location>
</feature>
<dbReference type="SMART" id="SM00020">
    <property type="entry name" value="Tryp_SPc"/>
    <property type="match status" value="1"/>
</dbReference>
<keyword evidence="5 7" id="KW-0720">Serine protease</keyword>
<dbReference type="InterPro" id="IPR018114">
    <property type="entry name" value="TRYPSIN_HIS"/>
</dbReference>
<feature type="chain" id="PRO_5028266601" evidence="9">
    <location>
        <begin position="36"/>
        <end position="652"/>
    </location>
</feature>
<feature type="compositionally biased region" description="Basic and acidic residues" evidence="8">
    <location>
        <begin position="297"/>
        <end position="311"/>
    </location>
</feature>
<dbReference type="PROSITE" id="PS00134">
    <property type="entry name" value="TRYPSIN_HIS"/>
    <property type="match status" value="1"/>
</dbReference>
<evidence type="ECO:0000256" key="8">
    <source>
        <dbReference type="SAM" id="MobiDB-lite"/>
    </source>
</evidence>
<evidence type="ECO:0000256" key="2">
    <source>
        <dbReference type="ARBA" id="ARBA00022525"/>
    </source>
</evidence>
<dbReference type="Proteomes" id="UP000515158">
    <property type="component" value="Unplaced"/>
</dbReference>
<feature type="region of interest" description="Disordered" evidence="8">
    <location>
        <begin position="166"/>
        <end position="353"/>
    </location>
</feature>
<dbReference type="InParanoid" id="A0A6P8YC38"/>
<dbReference type="PANTHER" id="PTHR24252:SF7">
    <property type="entry name" value="HYALIN"/>
    <property type="match status" value="1"/>
</dbReference>
<proteinExistence type="predicted"/>